<dbReference type="AlphaFoldDB" id="A0A9K3KIW4"/>
<sequence>MPSNSYYPPHTDDDDFTTDSGTVMTKALITPDGKCPKHPHVVLRGRNSSGHVFQHDSCHECTREHEQRKEEIRFQQLELERAMRSLDNASIGSSSGSTNHKGASPANAAAQPYRPPAPLSNAAAPGPYGNGNNPAPPVPFNPYDPYFAAALASHYQHHVMGGPIAPPGMPSTGDDSNNKYLVRMLEEKEEELKKVRKTLEETQLKLQEETLQRCKLEATLEQTKASFESERKVIELMAEKKAQEQLQVQQQEIFQKQLELMDKWQKGGAGTGGPMSTNMGPSPAPPPVLNERPQAEAVASSSNPDSQQSKSESSSAAVTDSTPLKNNVSDKTKDDVSSKAKKKPWENGTNVGKFNQSMDNSLVGSAEIDFNDSGSSSSDDDDMEHQPKAPPPTPAERVEPAPAKKSSLSSSNVEPRNHFTPVESKPEEPEPVADDEITLGQTVASSTYGEDRIKVVNQQLLDPYGDKGVYTGVVLRTTGMPHGLGRMIYEEDGRIFEGDWRHGRWHGYGRASFSNGDSYEGEYKFDQRHGKGKYKWNDGRIYDGQFHEDKRHGKGKFTWPDGAVYDGEFVNGQREGQGVYTFADGGQYEGAWRDGRYEGFGTCTWEDGRRYRGEWRNGMAHGRGIETYPNGTIRHEGQWIDDEPVR</sequence>
<dbReference type="PANTHER" id="PTHR23084:SF263">
    <property type="entry name" value="MORN REPEAT-CONTAINING PROTEIN 1"/>
    <property type="match status" value="1"/>
</dbReference>
<dbReference type="Proteomes" id="UP000693970">
    <property type="component" value="Unassembled WGS sequence"/>
</dbReference>
<feature type="compositionally biased region" description="Polar residues" evidence="3">
    <location>
        <begin position="88"/>
        <end position="101"/>
    </location>
</feature>
<keyword evidence="5" id="KW-1185">Reference proteome</keyword>
<feature type="compositionally biased region" description="Basic and acidic residues" evidence="3">
    <location>
        <begin position="328"/>
        <end position="338"/>
    </location>
</feature>
<dbReference type="OrthoDB" id="418492at2759"/>
<accession>A0A9K3KIW4</accession>
<reference evidence="4" key="1">
    <citation type="journal article" date="2021" name="Sci. Rep.">
        <title>Diploid genomic architecture of Nitzschia inconspicua, an elite biomass production diatom.</title>
        <authorList>
            <person name="Oliver A."/>
            <person name="Podell S."/>
            <person name="Pinowska A."/>
            <person name="Traller J.C."/>
            <person name="Smith S.R."/>
            <person name="McClure R."/>
            <person name="Beliaev A."/>
            <person name="Bohutskyi P."/>
            <person name="Hill E.A."/>
            <person name="Rabines A."/>
            <person name="Zheng H."/>
            <person name="Allen L.Z."/>
            <person name="Kuo A."/>
            <person name="Grigoriev I.V."/>
            <person name="Allen A.E."/>
            <person name="Hazlebeck D."/>
            <person name="Allen E.E."/>
        </authorList>
    </citation>
    <scope>NUCLEOTIDE SEQUENCE</scope>
    <source>
        <strain evidence="4">Hildebrandi</strain>
    </source>
</reference>
<evidence type="ECO:0000313" key="5">
    <source>
        <dbReference type="Proteomes" id="UP000693970"/>
    </source>
</evidence>
<organism evidence="4 5">
    <name type="scientific">Nitzschia inconspicua</name>
    <dbReference type="NCBI Taxonomy" id="303405"/>
    <lineage>
        <taxon>Eukaryota</taxon>
        <taxon>Sar</taxon>
        <taxon>Stramenopiles</taxon>
        <taxon>Ochrophyta</taxon>
        <taxon>Bacillariophyta</taxon>
        <taxon>Bacillariophyceae</taxon>
        <taxon>Bacillariophycidae</taxon>
        <taxon>Bacillariales</taxon>
        <taxon>Bacillariaceae</taxon>
        <taxon>Nitzschia</taxon>
    </lineage>
</organism>
<dbReference type="EMBL" id="JAGRRH010000023">
    <property type="protein sequence ID" value="KAG7344226.1"/>
    <property type="molecule type" value="Genomic_DNA"/>
</dbReference>
<feature type="compositionally biased region" description="Low complexity" evidence="3">
    <location>
        <begin position="300"/>
        <end position="322"/>
    </location>
</feature>
<reference evidence="4" key="2">
    <citation type="submission" date="2021-04" db="EMBL/GenBank/DDBJ databases">
        <authorList>
            <person name="Podell S."/>
        </authorList>
    </citation>
    <scope>NUCLEOTIDE SEQUENCE</scope>
    <source>
        <strain evidence="4">Hildebrandi</strain>
    </source>
</reference>
<keyword evidence="2" id="KW-0175">Coiled coil</keyword>
<dbReference type="Pfam" id="PF02493">
    <property type="entry name" value="MORN"/>
    <property type="match status" value="6"/>
</dbReference>
<comment type="caution">
    <text evidence="4">The sequence shown here is derived from an EMBL/GenBank/DDBJ whole genome shotgun (WGS) entry which is preliminary data.</text>
</comment>
<evidence type="ECO:0000313" key="4">
    <source>
        <dbReference type="EMBL" id="KAG7344226.1"/>
    </source>
</evidence>
<feature type="region of interest" description="Disordered" evidence="3">
    <location>
        <begin position="264"/>
        <end position="435"/>
    </location>
</feature>
<protein>
    <submittedName>
        <fullName evidence="4">2-isopropylmalate synthase</fullName>
    </submittedName>
</protein>
<dbReference type="PANTHER" id="PTHR23084">
    <property type="entry name" value="PHOSPHATIDYLINOSITOL-4-PHOSPHATE 5-KINASE RELATED"/>
    <property type="match status" value="1"/>
</dbReference>
<dbReference type="InterPro" id="IPR003409">
    <property type="entry name" value="MORN"/>
</dbReference>
<keyword evidence="1" id="KW-0677">Repeat</keyword>
<evidence type="ECO:0000256" key="3">
    <source>
        <dbReference type="SAM" id="MobiDB-lite"/>
    </source>
</evidence>
<dbReference type="SMART" id="SM00698">
    <property type="entry name" value="MORN"/>
    <property type="match status" value="6"/>
</dbReference>
<proteinExistence type="predicted"/>
<evidence type="ECO:0000256" key="1">
    <source>
        <dbReference type="ARBA" id="ARBA00022737"/>
    </source>
</evidence>
<feature type="compositionally biased region" description="Low complexity" evidence="3">
    <location>
        <begin position="121"/>
        <end position="133"/>
    </location>
</feature>
<name>A0A9K3KIW4_9STRA</name>
<evidence type="ECO:0000256" key="2">
    <source>
        <dbReference type="SAM" id="Coils"/>
    </source>
</evidence>
<feature type="region of interest" description="Disordered" evidence="3">
    <location>
        <begin position="88"/>
        <end position="136"/>
    </location>
</feature>
<feature type="coiled-coil region" evidence="2">
    <location>
        <begin position="178"/>
        <end position="212"/>
    </location>
</feature>
<feature type="compositionally biased region" description="Polar residues" evidence="3">
    <location>
        <begin position="347"/>
        <end position="363"/>
    </location>
</feature>
<gene>
    <name evidence="4" type="ORF">IV203_022234</name>
</gene>